<evidence type="ECO:0000313" key="4">
    <source>
        <dbReference type="EMBL" id="NGN63568.1"/>
    </source>
</evidence>
<dbReference type="AlphaFoldDB" id="A0A6G4TWS8"/>
<dbReference type="InterPro" id="IPR050237">
    <property type="entry name" value="ATP-dep_AMP-bd_enzyme"/>
</dbReference>
<feature type="domain" description="AMP-binding enzyme C-terminal" evidence="3">
    <location>
        <begin position="577"/>
        <end position="653"/>
    </location>
</feature>
<organism evidence="4 5">
    <name type="scientific">Streptomyces coryli</name>
    <dbReference type="NCBI Taxonomy" id="1128680"/>
    <lineage>
        <taxon>Bacteria</taxon>
        <taxon>Bacillati</taxon>
        <taxon>Actinomycetota</taxon>
        <taxon>Actinomycetes</taxon>
        <taxon>Kitasatosporales</taxon>
        <taxon>Streptomycetaceae</taxon>
        <taxon>Streptomyces</taxon>
    </lineage>
</organism>
<feature type="compositionally biased region" description="Basic and acidic residues" evidence="1">
    <location>
        <begin position="48"/>
        <end position="58"/>
    </location>
</feature>
<dbReference type="SUPFAM" id="SSF56801">
    <property type="entry name" value="Acetyl-CoA synthetase-like"/>
    <property type="match status" value="1"/>
</dbReference>
<feature type="region of interest" description="Disordered" evidence="1">
    <location>
        <begin position="1"/>
        <end position="102"/>
    </location>
</feature>
<dbReference type="PANTHER" id="PTHR43767">
    <property type="entry name" value="LONG-CHAIN-FATTY-ACID--COA LIGASE"/>
    <property type="match status" value="1"/>
</dbReference>
<dbReference type="Proteomes" id="UP000481583">
    <property type="component" value="Unassembled WGS sequence"/>
</dbReference>
<feature type="domain" description="AMP-dependent synthetase/ligase" evidence="2">
    <location>
        <begin position="135"/>
        <end position="526"/>
    </location>
</feature>
<gene>
    <name evidence="4" type="ORF">G5C51_06565</name>
</gene>
<dbReference type="InterPro" id="IPR042099">
    <property type="entry name" value="ANL_N_sf"/>
</dbReference>
<evidence type="ECO:0000313" key="5">
    <source>
        <dbReference type="Proteomes" id="UP000481583"/>
    </source>
</evidence>
<proteinExistence type="predicted"/>
<dbReference type="InterPro" id="IPR045851">
    <property type="entry name" value="AMP-bd_C_sf"/>
</dbReference>
<evidence type="ECO:0000259" key="2">
    <source>
        <dbReference type="Pfam" id="PF00501"/>
    </source>
</evidence>
<protein>
    <submittedName>
        <fullName evidence="4">AMP-binding protein</fullName>
    </submittedName>
</protein>
<dbReference type="GO" id="GO:0016878">
    <property type="term" value="F:acid-thiol ligase activity"/>
    <property type="evidence" value="ECO:0007669"/>
    <property type="project" value="UniProtKB-ARBA"/>
</dbReference>
<evidence type="ECO:0000259" key="3">
    <source>
        <dbReference type="Pfam" id="PF13193"/>
    </source>
</evidence>
<name>A0A6G4TWS8_9ACTN</name>
<sequence length="663" mass="71579">MSGGVRVRQRDPGQGLPGCSCDDGLCQGIHGVPSPGPYREGPFSGLLRESRNAARDPDSQQGDNGHHAACGPADKTGARGLRDHADAGGGRRRERSHVPSDVAAAESQAPWLRFYPAGVPHRVAIPDVPLTALLDDAARDHGGRTALVFFGRRIRYRALQRAADRFAAGLRRLGVEPGDRVALVLPNCPQFAVAFFGTLRAGAVAVPVNPLYTERELRHQLADCGAVVAVAFEGVWERMAAVREFTALRHVVTTGLAEELPWWLRLLVRLPLERIQTLRARLSPGLPAGADAVPYRKVARRPPLRDAPRLDPTTTAVLQYTGGTTGTPKGACLTHRNLVANAHQVTAWYPQLQPGRETGIAVLPYFHVYGLTFGLAAAILAGARTVLLPVPDTQLLLRAARRWRPTLLPAIPPVYEELLDRPERELEALRSLKFCVSGAMRLPPDTADRFRDTAHCVLVEGYGLTEASPVALANPLNANARAGTVGVPLPGTRARIVREDDPSQTMPDGEAGELAIHGPQVFAGYWNDPEDTARALPGDGWLLTGDVGVMSPDGFVTLIDRKRDIINTAAFTVYPSEVEAVLSEHPAVAEVAVIGTPDERAGERVTAVVVLREGAALGEPELIAHCTGQLAEFKVPTEVVFRTDPLPRNQLGKVVRRFLREVP</sequence>
<keyword evidence="5" id="KW-1185">Reference proteome</keyword>
<evidence type="ECO:0000256" key="1">
    <source>
        <dbReference type="SAM" id="MobiDB-lite"/>
    </source>
</evidence>
<dbReference type="InterPro" id="IPR025110">
    <property type="entry name" value="AMP-bd_C"/>
</dbReference>
<dbReference type="Gene3D" id="3.30.300.30">
    <property type="match status" value="1"/>
</dbReference>
<dbReference type="CDD" id="cd05936">
    <property type="entry name" value="FC-FACS_FadD_like"/>
    <property type="match status" value="1"/>
</dbReference>
<dbReference type="PANTHER" id="PTHR43767:SF1">
    <property type="entry name" value="NONRIBOSOMAL PEPTIDE SYNTHASE PES1 (EUROFUNG)-RELATED"/>
    <property type="match status" value="1"/>
</dbReference>
<dbReference type="Pfam" id="PF13193">
    <property type="entry name" value="AMP-binding_C"/>
    <property type="match status" value="1"/>
</dbReference>
<dbReference type="InterPro" id="IPR020845">
    <property type="entry name" value="AMP-binding_CS"/>
</dbReference>
<dbReference type="EMBL" id="JAAKZV010000017">
    <property type="protein sequence ID" value="NGN63568.1"/>
    <property type="molecule type" value="Genomic_DNA"/>
</dbReference>
<accession>A0A6G4TWS8</accession>
<dbReference type="Pfam" id="PF00501">
    <property type="entry name" value="AMP-binding"/>
    <property type="match status" value="1"/>
</dbReference>
<dbReference type="PROSITE" id="PS00455">
    <property type="entry name" value="AMP_BINDING"/>
    <property type="match status" value="1"/>
</dbReference>
<comment type="caution">
    <text evidence="4">The sequence shown here is derived from an EMBL/GenBank/DDBJ whole genome shotgun (WGS) entry which is preliminary data.</text>
</comment>
<reference evidence="4 5" key="1">
    <citation type="submission" date="2020-02" db="EMBL/GenBank/DDBJ databases">
        <title>Whole-genome analyses of novel actinobacteria.</title>
        <authorList>
            <person name="Sahin N."/>
        </authorList>
    </citation>
    <scope>NUCLEOTIDE SEQUENCE [LARGE SCALE GENOMIC DNA]</scope>
    <source>
        <strain evidence="4 5">A7024</strain>
    </source>
</reference>
<dbReference type="Gene3D" id="3.40.50.12780">
    <property type="entry name" value="N-terminal domain of ligase-like"/>
    <property type="match status" value="1"/>
</dbReference>
<feature type="compositionally biased region" description="Basic and acidic residues" evidence="1">
    <location>
        <begin position="76"/>
        <end position="91"/>
    </location>
</feature>
<dbReference type="InterPro" id="IPR000873">
    <property type="entry name" value="AMP-dep_synth/lig_dom"/>
</dbReference>